<reference evidence="1 2" key="1">
    <citation type="submission" date="2020-08" db="EMBL/GenBank/DDBJ databases">
        <title>Genome sequence of Hymenobacter qilianensis JCM 19763T.</title>
        <authorList>
            <person name="Hyun D.-W."/>
            <person name="Bae J.-W."/>
        </authorList>
    </citation>
    <scope>NUCLEOTIDE SEQUENCE [LARGE SCALE GENOMIC DNA]</scope>
    <source>
        <strain evidence="1 2">JCM 19763</strain>
    </source>
</reference>
<dbReference type="Proteomes" id="UP000516093">
    <property type="component" value="Chromosome"/>
</dbReference>
<dbReference type="EMBL" id="CP060784">
    <property type="protein sequence ID" value="QNP52971.1"/>
    <property type="molecule type" value="Genomic_DNA"/>
</dbReference>
<gene>
    <name evidence="1" type="ORF">H9L05_04535</name>
</gene>
<dbReference type="KEGG" id="hqi:H9L05_04535"/>
<evidence type="ECO:0000313" key="1">
    <source>
        <dbReference type="EMBL" id="QNP52971.1"/>
    </source>
</evidence>
<keyword evidence="2" id="KW-1185">Reference proteome</keyword>
<proteinExistence type="predicted"/>
<organism evidence="1 2">
    <name type="scientific">Hymenobacter qilianensis</name>
    <dbReference type="NCBI Taxonomy" id="1385715"/>
    <lineage>
        <taxon>Bacteria</taxon>
        <taxon>Pseudomonadati</taxon>
        <taxon>Bacteroidota</taxon>
        <taxon>Cytophagia</taxon>
        <taxon>Cytophagales</taxon>
        <taxon>Hymenobacteraceae</taxon>
        <taxon>Hymenobacter</taxon>
    </lineage>
</organism>
<dbReference type="AlphaFoldDB" id="A0A7H0GXF5"/>
<accession>A0A7H0GXF5</accession>
<dbReference type="RefSeq" id="WP_187733201.1">
    <property type="nucleotide sequence ID" value="NZ_CP060784.1"/>
</dbReference>
<protein>
    <submittedName>
        <fullName evidence="1">Uncharacterized protein</fullName>
    </submittedName>
</protein>
<name>A0A7H0GXF5_9BACT</name>
<sequence>MPPIKTKLSLQEDGSLGFNYNAPKEGLPVYGGKGRLYNKVQMSNRGIQGNGELTYLVGKLQSEQFIFYQDSVVTSGKSGNIAQGPLNGVNYANVALLPGYEMKWVVKADSMYISTPRDGMAMKFYAGEYGFKGTTVLTPGGFMATVG</sequence>
<evidence type="ECO:0000313" key="2">
    <source>
        <dbReference type="Proteomes" id="UP000516093"/>
    </source>
</evidence>